<protein>
    <submittedName>
        <fullName evidence="2">Uncharacterized protein</fullName>
    </submittedName>
</protein>
<keyword evidence="3" id="KW-1185">Reference proteome</keyword>
<reference evidence="2" key="1">
    <citation type="journal article" date="2020" name="Nat. Commun.">
        <title>Large-scale genome sequencing of mycorrhizal fungi provides insights into the early evolution of symbiotic traits.</title>
        <authorList>
            <person name="Miyauchi S."/>
            <person name="Kiss E."/>
            <person name="Kuo A."/>
            <person name="Drula E."/>
            <person name="Kohler A."/>
            <person name="Sanchez-Garcia M."/>
            <person name="Morin E."/>
            <person name="Andreopoulos B."/>
            <person name="Barry K.W."/>
            <person name="Bonito G."/>
            <person name="Buee M."/>
            <person name="Carver A."/>
            <person name="Chen C."/>
            <person name="Cichocki N."/>
            <person name="Clum A."/>
            <person name="Culley D."/>
            <person name="Crous P.W."/>
            <person name="Fauchery L."/>
            <person name="Girlanda M."/>
            <person name="Hayes R.D."/>
            <person name="Keri Z."/>
            <person name="LaButti K."/>
            <person name="Lipzen A."/>
            <person name="Lombard V."/>
            <person name="Magnuson J."/>
            <person name="Maillard F."/>
            <person name="Murat C."/>
            <person name="Nolan M."/>
            <person name="Ohm R.A."/>
            <person name="Pangilinan J."/>
            <person name="Pereira M.F."/>
            <person name="Perotto S."/>
            <person name="Peter M."/>
            <person name="Pfister S."/>
            <person name="Riley R."/>
            <person name="Sitrit Y."/>
            <person name="Stielow J.B."/>
            <person name="Szollosi G."/>
            <person name="Zifcakova L."/>
            <person name="Stursova M."/>
            <person name="Spatafora J.W."/>
            <person name="Tedersoo L."/>
            <person name="Vaario L.M."/>
            <person name="Yamada A."/>
            <person name="Yan M."/>
            <person name="Wang P."/>
            <person name="Xu J."/>
            <person name="Bruns T."/>
            <person name="Baldrian P."/>
            <person name="Vilgalys R."/>
            <person name="Dunand C."/>
            <person name="Henrissat B."/>
            <person name="Grigoriev I.V."/>
            <person name="Hibbett D."/>
            <person name="Nagy L.G."/>
            <person name="Martin F.M."/>
        </authorList>
    </citation>
    <scope>NUCLEOTIDE SEQUENCE</scope>
    <source>
        <strain evidence="2">UP504</strain>
    </source>
</reference>
<evidence type="ECO:0000256" key="1">
    <source>
        <dbReference type="SAM" id="MobiDB-lite"/>
    </source>
</evidence>
<comment type="caution">
    <text evidence="2">The sequence shown here is derived from an EMBL/GenBank/DDBJ whole genome shotgun (WGS) entry which is preliminary data.</text>
</comment>
<dbReference type="EMBL" id="MU128910">
    <property type="protein sequence ID" value="KAF9520877.1"/>
    <property type="molecule type" value="Genomic_DNA"/>
</dbReference>
<evidence type="ECO:0000313" key="2">
    <source>
        <dbReference type="EMBL" id="KAF9520877.1"/>
    </source>
</evidence>
<name>A0A9P6BB54_9AGAM</name>
<dbReference type="Proteomes" id="UP000886523">
    <property type="component" value="Unassembled WGS sequence"/>
</dbReference>
<proteinExistence type="predicted"/>
<evidence type="ECO:0000313" key="3">
    <source>
        <dbReference type="Proteomes" id="UP000886523"/>
    </source>
</evidence>
<feature type="region of interest" description="Disordered" evidence="1">
    <location>
        <begin position="100"/>
        <end position="119"/>
    </location>
</feature>
<sequence>MPPGHIPTEGVAIKILIPCAFFTVDHYGTSSIWVPSALFRRHWANTHTGRRRHVFPYCSSNASKLPPECKTKPRRLLVAGAPHVSSATNLGETPSLNFAPSGSAMTDKHSDMQLPAPQSPHIHFRFLPYSP</sequence>
<organism evidence="2 3">
    <name type="scientific">Hydnum rufescens UP504</name>
    <dbReference type="NCBI Taxonomy" id="1448309"/>
    <lineage>
        <taxon>Eukaryota</taxon>
        <taxon>Fungi</taxon>
        <taxon>Dikarya</taxon>
        <taxon>Basidiomycota</taxon>
        <taxon>Agaricomycotina</taxon>
        <taxon>Agaricomycetes</taxon>
        <taxon>Cantharellales</taxon>
        <taxon>Hydnaceae</taxon>
        <taxon>Hydnum</taxon>
    </lineage>
</organism>
<dbReference type="AlphaFoldDB" id="A0A9P6BB54"/>
<accession>A0A9P6BB54</accession>
<gene>
    <name evidence="2" type="ORF">BS47DRAFT_411320</name>
</gene>